<dbReference type="InterPro" id="IPR000847">
    <property type="entry name" value="LysR_HTH_N"/>
</dbReference>
<dbReference type="PANTHER" id="PTHR30118">
    <property type="entry name" value="HTH-TYPE TRANSCRIPTIONAL REGULATOR LEUO-RELATED"/>
    <property type="match status" value="1"/>
</dbReference>
<dbReference type="Pfam" id="PF03466">
    <property type="entry name" value="LysR_substrate"/>
    <property type="match status" value="1"/>
</dbReference>
<dbReference type="GO" id="GO:0003700">
    <property type="term" value="F:DNA-binding transcription factor activity"/>
    <property type="evidence" value="ECO:0007669"/>
    <property type="project" value="InterPro"/>
</dbReference>
<dbReference type="PROSITE" id="PS50931">
    <property type="entry name" value="HTH_LYSR"/>
    <property type="match status" value="1"/>
</dbReference>
<protein>
    <submittedName>
        <fullName evidence="7">LysR family transcriptional regulator</fullName>
    </submittedName>
</protein>
<reference evidence="7 8" key="1">
    <citation type="journal article" date="2012" name="J. Bacteriol.">
        <title>Draft Genome Sequence of Plant Growth-Promoting Rhizobium Mesorhizobium amorphae, Isolated from Zinc-Lead Mine Tailings.</title>
        <authorList>
            <person name="Hao X."/>
            <person name="Lin Y."/>
            <person name="Johnstone L."/>
            <person name="Baltrus D.A."/>
            <person name="Miller S.J."/>
            <person name="Wei G."/>
            <person name="Rensing C."/>
        </authorList>
    </citation>
    <scope>NUCLEOTIDE SEQUENCE [LARGE SCALE GENOMIC DNA]</scope>
    <source>
        <strain evidence="7 8">CCNWGS0123</strain>
    </source>
</reference>
<comment type="similarity">
    <text evidence="1">Belongs to the LysR transcriptional regulatory family.</text>
</comment>
<dbReference type="Proteomes" id="UP000002949">
    <property type="component" value="Unassembled WGS sequence"/>
</dbReference>
<keyword evidence="2" id="KW-0536">Nodulation</keyword>
<dbReference type="InterPro" id="IPR036388">
    <property type="entry name" value="WH-like_DNA-bd_sf"/>
</dbReference>
<dbReference type="EMBL" id="AGSN01000128">
    <property type="protein sequence ID" value="EHH10453.1"/>
    <property type="molecule type" value="Genomic_DNA"/>
</dbReference>
<sequence>MWRKAQHLHLIHAWNAMSCYGPPMTLPDLNLLFALDILLTEGSVARAADKLRLSPSAMSRTLARLREATGDPLLVRAGRGLVPTPRALELRQQTGRVVQDAEALLRPASLLDLSRLDRTFTLRTNEGFVEEYGPRLVARIEADAPSVRLRFAPKSDKDVASLREAAVDLEIGVAGETGPEVRIQALFRDRFIGVVRAGHPLGQGAITPERFAAGRHISVSRRGRERGPIDEALSQFGLQRTLVCMVSGFSAALAMARASDLIASVPERHSQGARAGMFSFPLPVTTVEVTISMLWHPRLDADPTQCWLRDCVREVCASSR</sequence>
<dbReference type="SUPFAM" id="SSF46785">
    <property type="entry name" value="Winged helix' DNA-binding domain"/>
    <property type="match status" value="1"/>
</dbReference>
<keyword evidence="4" id="KW-0238">DNA-binding</keyword>
<keyword evidence="8" id="KW-1185">Reference proteome</keyword>
<evidence type="ECO:0000313" key="7">
    <source>
        <dbReference type="EMBL" id="EHH10453.1"/>
    </source>
</evidence>
<dbReference type="eggNOG" id="COG0583">
    <property type="taxonomic scope" value="Bacteria"/>
</dbReference>
<organism evidence="7 8">
    <name type="scientific">Mesorhizobium amorphae CCNWGS0123</name>
    <dbReference type="NCBI Taxonomy" id="1082933"/>
    <lineage>
        <taxon>Bacteria</taxon>
        <taxon>Pseudomonadati</taxon>
        <taxon>Pseudomonadota</taxon>
        <taxon>Alphaproteobacteria</taxon>
        <taxon>Hyphomicrobiales</taxon>
        <taxon>Phyllobacteriaceae</taxon>
        <taxon>Mesorhizobium</taxon>
    </lineage>
</organism>
<dbReference type="InterPro" id="IPR050389">
    <property type="entry name" value="LysR-type_TF"/>
</dbReference>
<dbReference type="InterPro" id="IPR036390">
    <property type="entry name" value="WH_DNA-bd_sf"/>
</dbReference>
<evidence type="ECO:0000256" key="2">
    <source>
        <dbReference type="ARBA" id="ARBA00022458"/>
    </source>
</evidence>
<dbReference type="PATRIC" id="fig|1082933.3.peg.3728"/>
<gene>
    <name evidence="7" type="ORF">MEA186_19082</name>
</gene>
<evidence type="ECO:0000256" key="4">
    <source>
        <dbReference type="ARBA" id="ARBA00023125"/>
    </source>
</evidence>
<dbReference type="PANTHER" id="PTHR30118:SF15">
    <property type="entry name" value="TRANSCRIPTIONAL REGULATORY PROTEIN"/>
    <property type="match status" value="1"/>
</dbReference>
<feature type="domain" description="HTH lysR-type" evidence="6">
    <location>
        <begin position="27"/>
        <end position="84"/>
    </location>
</feature>
<dbReference type="GO" id="GO:0003677">
    <property type="term" value="F:DNA binding"/>
    <property type="evidence" value="ECO:0007669"/>
    <property type="project" value="UniProtKB-KW"/>
</dbReference>
<keyword evidence="5" id="KW-0804">Transcription</keyword>
<evidence type="ECO:0000259" key="6">
    <source>
        <dbReference type="PROSITE" id="PS50931"/>
    </source>
</evidence>
<dbReference type="AlphaFoldDB" id="G6YCY1"/>
<evidence type="ECO:0000313" key="8">
    <source>
        <dbReference type="Proteomes" id="UP000002949"/>
    </source>
</evidence>
<dbReference type="Gene3D" id="3.40.190.10">
    <property type="entry name" value="Periplasmic binding protein-like II"/>
    <property type="match status" value="2"/>
</dbReference>
<keyword evidence="3" id="KW-0805">Transcription regulation</keyword>
<evidence type="ECO:0000256" key="3">
    <source>
        <dbReference type="ARBA" id="ARBA00023015"/>
    </source>
</evidence>
<evidence type="ECO:0000256" key="5">
    <source>
        <dbReference type="ARBA" id="ARBA00023163"/>
    </source>
</evidence>
<dbReference type="Gene3D" id="1.10.10.10">
    <property type="entry name" value="Winged helix-like DNA-binding domain superfamily/Winged helix DNA-binding domain"/>
    <property type="match status" value="1"/>
</dbReference>
<accession>G6YCY1</accession>
<proteinExistence type="inferred from homology"/>
<dbReference type="Pfam" id="PF00126">
    <property type="entry name" value="HTH_1"/>
    <property type="match status" value="1"/>
</dbReference>
<dbReference type="CDD" id="cd08460">
    <property type="entry name" value="PBP2_DntR_like_1"/>
    <property type="match status" value="1"/>
</dbReference>
<name>G6YCY1_9HYPH</name>
<evidence type="ECO:0000256" key="1">
    <source>
        <dbReference type="ARBA" id="ARBA00009437"/>
    </source>
</evidence>
<dbReference type="SUPFAM" id="SSF53850">
    <property type="entry name" value="Periplasmic binding protein-like II"/>
    <property type="match status" value="1"/>
</dbReference>
<dbReference type="InterPro" id="IPR005119">
    <property type="entry name" value="LysR_subst-bd"/>
</dbReference>